<protein>
    <submittedName>
        <fullName evidence="9">Oligopeptide ABC transporter, permease protein</fullName>
    </submittedName>
</protein>
<dbReference type="AlphaFoldDB" id="A0A2C8F8Q7"/>
<dbReference type="CDD" id="cd06261">
    <property type="entry name" value="TM_PBP2"/>
    <property type="match status" value="1"/>
</dbReference>
<gene>
    <name evidence="9" type="ORF">DPRO_1897</name>
</gene>
<dbReference type="Gene3D" id="1.10.3720.10">
    <property type="entry name" value="MetI-like"/>
    <property type="match status" value="1"/>
</dbReference>
<evidence type="ECO:0000256" key="2">
    <source>
        <dbReference type="ARBA" id="ARBA00022448"/>
    </source>
</evidence>
<feature type="transmembrane region" description="Helical" evidence="7">
    <location>
        <begin position="236"/>
        <end position="258"/>
    </location>
</feature>
<dbReference type="EMBL" id="LT907975">
    <property type="protein sequence ID" value="SOB58798.1"/>
    <property type="molecule type" value="Genomic_DNA"/>
</dbReference>
<dbReference type="Pfam" id="PF19300">
    <property type="entry name" value="BPD_transp_1_N"/>
    <property type="match status" value="1"/>
</dbReference>
<dbReference type="KEGG" id="pprf:DPRO_1897"/>
<dbReference type="PANTHER" id="PTHR43163">
    <property type="entry name" value="DIPEPTIDE TRANSPORT SYSTEM PERMEASE PROTEIN DPPB-RELATED"/>
    <property type="match status" value="1"/>
</dbReference>
<feature type="domain" description="ABC transmembrane type-1" evidence="8">
    <location>
        <begin position="100"/>
        <end position="301"/>
    </location>
</feature>
<dbReference type="InterPro" id="IPR035906">
    <property type="entry name" value="MetI-like_sf"/>
</dbReference>
<dbReference type="PROSITE" id="PS50928">
    <property type="entry name" value="ABC_TM1"/>
    <property type="match status" value="1"/>
</dbReference>
<keyword evidence="6 7" id="KW-0472">Membrane</keyword>
<organism evidence="9 10">
    <name type="scientific">Pseudodesulfovibrio profundus</name>
    <dbReference type="NCBI Taxonomy" id="57320"/>
    <lineage>
        <taxon>Bacteria</taxon>
        <taxon>Pseudomonadati</taxon>
        <taxon>Thermodesulfobacteriota</taxon>
        <taxon>Desulfovibrionia</taxon>
        <taxon>Desulfovibrionales</taxon>
        <taxon>Desulfovibrionaceae</taxon>
    </lineage>
</organism>
<accession>A0A2C8F8Q7</accession>
<feature type="transmembrane region" description="Helical" evidence="7">
    <location>
        <begin position="136"/>
        <end position="160"/>
    </location>
</feature>
<evidence type="ECO:0000256" key="5">
    <source>
        <dbReference type="ARBA" id="ARBA00022989"/>
    </source>
</evidence>
<dbReference type="InterPro" id="IPR045621">
    <property type="entry name" value="BPD_transp_1_N"/>
</dbReference>
<name>A0A2C8F8Q7_9BACT</name>
<feature type="transmembrane region" description="Helical" evidence="7">
    <location>
        <begin position="278"/>
        <end position="297"/>
    </location>
</feature>
<evidence type="ECO:0000313" key="9">
    <source>
        <dbReference type="EMBL" id="SOB58798.1"/>
    </source>
</evidence>
<dbReference type="Proteomes" id="UP000219215">
    <property type="component" value="Chromosome DPRO"/>
</dbReference>
<dbReference type="GO" id="GO:0005886">
    <property type="term" value="C:plasma membrane"/>
    <property type="evidence" value="ECO:0007669"/>
    <property type="project" value="UniProtKB-SubCell"/>
</dbReference>
<evidence type="ECO:0000259" key="8">
    <source>
        <dbReference type="PROSITE" id="PS50928"/>
    </source>
</evidence>
<keyword evidence="3" id="KW-1003">Cell membrane</keyword>
<keyword evidence="5 7" id="KW-1133">Transmembrane helix</keyword>
<evidence type="ECO:0000256" key="7">
    <source>
        <dbReference type="RuleBase" id="RU363032"/>
    </source>
</evidence>
<dbReference type="GO" id="GO:0055085">
    <property type="term" value="P:transmembrane transport"/>
    <property type="evidence" value="ECO:0007669"/>
    <property type="project" value="InterPro"/>
</dbReference>
<dbReference type="Pfam" id="PF00528">
    <property type="entry name" value="BPD_transp_1"/>
    <property type="match status" value="1"/>
</dbReference>
<comment type="similarity">
    <text evidence="7">Belongs to the binding-protein-dependent transport system permease family.</text>
</comment>
<keyword evidence="2 7" id="KW-0813">Transport</keyword>
<evidence type="ECO:0000256" key="4">
    <source>
        <dbReference type="ARBA" id="ARBA00022692"/>
    </source>
</evidence>
<evidence type="ECO:0000256" key="1">
    <source>
        <dbReference type="ARBA" id="ARBA00004651"/>
    </source>
</evidence>
<evidence type="ECO:0000256" key="3">
    <source>
        <dbReference type="ARBA" id="ARBA00022475"/>
    </source>
</evidence>
<feature type="transmembrane region" description="Helical" evidence="7">
    <location>
        <begin position="104"/>
        <end position="124"/>
    </location>
</feature>
<dbReference type="InterPro" id="IPR000515">
    <property type="entry name" value="MetI-like"/>
</dbReference>
<proteinExistence type="inferred from homology"/>
<reference evidence="10" key="1">
    <citation type="submission" date="2017-09" db="EMBL/GenBank/DDBJ databases">
        <authorList>
            <person name="Regsiter A."/>
            <person name="William W."/>
        </authorList>
    </citation>
    <scope>NUCLEOTIDE SEQUENCE [LARGE SCALE GENOMIC DNA]</scope>
    <source>
        <strain evidence="10">500-1</strain>
    </source>
</reference>
<comment type="subcellular location">
    <subcellularLocation>
        <location evidence="1 7">Cell membrane</location>
        <topology evidence="1 7">Multi-pass membrane protein</topology>
    </subcellularLocation>
</comment>
<feature type="transmembrane region" description="Helical" evidence="7">
    <location>
        <begin position="166"/>
        <end position="188"/>
    </location>
</feature>
<dbReference type="RefSeq" id="WP_097011780.1">
    <property type="nucleotide sequence ID" value="NZ_LT907975.1"/>
</dbReference>
<evidence type="ECO:0000313" key="10">
    <source>
        <dbReference type="Proteomes" id="UP000219215"/>
    </source>
</evidence>
<dbReference type="OrthoDB" id="9778910at2"/>
<dbReference type="PANTHER" id="PTHR43163:SF6">
    <property type="entry name" value="DIPEPTIDE TRANSPORT SYSTEM PERMEASE PROTEIN DPPB-RELATED"/>
    <property type="match status" value="1"/>
</dbReference>
<dbReference type="SUPFAM" id="SSF161098">
    <property type="entry name" value="MetI-like"/>
    <property type="match status" value="1"/>
</dbReference>
<evidence type="ECO:0000256" key="6">
    <source>
        <dbReference type="ARBA" id="ARBA00023136"/>
    </source>
</evidence>
<keyword evidence="10" id="KW-1185">Reference proteome</keyword>
<sequence>MLPFILKRIAALAPVLFGVSVAAFLSLSFSPGNPAEIALRALTAAETPPKAAVVELEKEMGLDRPLYVQYWRWLGRTLKGDLGHSYQTGQSVVSAIGQALGPSALLAGASILLALVIILPFGALSAAMPGSWVDRAAMTGSMIAVSTPDFCVGVVLFLVLSVQMDLLPVAGYGSFSNLVLPAVTLAVASSGITTRLMRTCMIQSLEEKYVITARSKGMSEWRVTGLHAMKNALPPVLTYLGAQMGYLFGGAVVVESIFLWPGLGSLLVDAVRARDMYVVQGCILVIACVYVLINLAVDMLQVWLDPRVREGAYEG</sequence>
<keyword evidence="4 7" id="KW-0812">Transmembrane</keyword>